<organism evidence="4 5">
    <name type="scientific">Jeotgalicoccus halotolerans</name>
    <dbReference type="NCBI Taxonomy" id="157227"/>
    <lineage>
        <taxon>Bacteria</taxon>
        <taxon>Bacillati</taxon>
        <taxon>Bacillota</taxon>
        <taxon>Bacilli</taxon>
        <taxon>Bacillales</taxon>
        <taxon>Staphylococcaceae</taxon>
        <taxon>Jeotgalicoccus</taxon>
    </lineage>
</organism>
<dbReference type="InterPro" id="IPR002935">
    <property type="entry name" value="SAM_O-MeTrfase"/>
</dbReference>
<dbReference type="InterPro" id="IPR029063">
    <property type="entry name" value="SAM-dependent_MTases_sf"/>
</dbReference>
<dbReference type="GO" id="GO:0032259">
    <property type="term" value="P:methylation"/>
    <property type="evidence" value="ECO:0007669"/>
    <property type="project" value="UniProtKB-KW"/>
</dbReference>
<name>A0A3E0B1B1_9STAP</name>
<sequence>MLSVVFFVYGDQMELINYVRDLNTNEELFPAIHRYAIDNHVPIIDSDALNVVKQYIAIKGVKNILEIGTAIGYSALHFASAAEGVHVTTIEKDEASHDIANQNIEASDYSNNIKTILADAKEAELGNAQFDFLFIDASKGNNQLFFNKYKEYLTEDALVIVDNIFVRGLIANENVENKNKRKLRDKVRTFNQSMKDSEYTTSFLNVGDGLLVIY</sequence>
<comment type="caution">
    <text evidence="4">The sequence shown here is derived from an EMBL/GenBank/DDBJ whole genome shotgun (WGS) entry which is preliminary data.</text>
</comment>
<dbReference type="Proteomes" id="UP000257076">
    <property type="component" value="Unassembled WGS sequence"/>
</dbReference>
<dbReference type="GO" id="GO:0008757">
    <property type="term" value="F:S-adenosylmethionine-dependent methyltransferase activity"/>
    <property type="evidence" value="ECO:0007669"/>
    <property type="project" value="TreeGrafter"/>
</dbReference>
<dbReference type="InterPro" id="IPR050362">
    <property type="entry name" value="Cation-dep_OMT"/>
</dbReference>
<dbReference type="PANTHER" id="PTHR10509">
    <property type="entry name" value="O-METHYLTRANSFERASE-RELATED"/>
    <property type="match status" value="1"/>
</dbReference>
<dbReference type="RefSeq" id="WP_115884434.1">
    <property type="nucleotide sequence ID" value="NZ_CBCSHX010000001.1"/>
</dbReference>
<dbReference type="CDD" id="cd02440">
    <property type="entry name" value="AdoMet_MTases"/>
    <property type="match status" value="1"/>
</dbReference>
<keyword evidence="3" id="KW-0949">S-adenosyl-L-methionine</keyword>
<reference evidence="4 5" key="1">
    <citation type="submission" date="2018-08" db="EMBL/GenBank/DDBJ databases">
        <title>Genomic Encyclopedia of Type Strains, Phase IV (KMG-IV): sequencing the most valuable type-strain genomes for metagenomic binning, comparative biology and taxonomic classification.</title>
        <authorList>
            <person name="Goeker M."/>
        </authorList>
    </citation>
    <scope>NUCLEOTIDE SEQUENCE [LARGE SCALE GENOMIC DNA]</scope>
    <source>
        <strain evidence="4 5">DSM 17274</strain>
    </source>
</reference>
<dbReference type="OrthoDB" id="9799672at2"/>
<evidence type="ECO:0000256" key="1">
    <source>
        <dbReference type="ARBA" id="ARBA00022603"/>
    </source>
</evidence>
<gene>
    <name evidence="4" type="ORF">DFR63_0803</name>
</gene>
<accession>A0A3E0B1B1</accession>
<evidence type="ECO:0000313" key="5">
    <source>
        <dbReference type="Proteomes" id="UP000257076"/>
    </source>
</evidence>
<dbReference type="EMBL" id="QUMW01000009">
    <property type="protein sequence ID" value="REG25759.1"/>
    <property type="molecule type" value="Genomic_DNA"/>
</dbReference>
<evidence type="ECO:0000313" key="4">
    <source>
        <dbReference type="EMBL" id="REG25759.1"/>
    </source>
</evidence>
<dbReference type="Pfam" id="PF01596">
    <property type="entry name" value="Methyltransf_3"/>
    <property type="match status" value="1"/>
</dbReference>
<dbReference type="GO" id="GO:0008171">
    <property type="term" value="F:O-methyltransferase activity"/>
    <property type="evidence" value="ECO:0007669"/>
    <property type="project" value="InterPro"/>
</dbReference>
<evidence type="ECO:0000256" key="3">
    <source>
        <dbReference type="ARBA" id="ARBA00022691"/>
    </source>
</evidence>
<proteinExistence type="predicted"/>
<dbReference type="Gene3D" id="3.40.50.150">
    <property type="entry name" value="Vaccinia Virus protein VP39"/>
    <property type="match status" value="1"/>
</dbReference>
<protein>
    <submittedName>
        <fullName evidence="4">Putative O-methyltransferase YrrM</fullName>
    </submittedName>
</protein>
<dbReference type="PANTHER" id="PTHR10509:SF14">
    <property type="entry name" value="CAFFEOYL-COA O-METHYLTRANSFERASE 3-RELATED"/>
    <property type="match status" value="1"/>
</dbReference>
<dbReference type="AlphaFoldDB" id="A0A3E0B1B1"/>
<evidence type="ECO:0000256" key="2">
    <source>
        <dbReference type="ARBA" id="ARBA00022679"/>
    </source>
</evidence>
<keyword evidence="1 4" id="KW-0489">Methyltransferase</keyword>
<keyword evidence="5" id="KW-1185">Reference proteome</keyword>
<dbReference type="SUPFAM" id="SSF53335">
    <property type="entry name" value="S-adenosyl-L-methionine-dependent methyltransferases"/>
    <property type="match status" value="1"/>
</dbReference>
<keyword evidence="2 4" id="KW-0808">Transferase</keyword>